<protein>
    <submittedName>
        <fullName evidence="10">ABC transporter permease</fullName>
    </submittedName>
</protein>
<dbReference type="PANTHER" id="PTHR30489:SF0">
    <property type="entry name" value="LIPOPROTEIN-RELEASING SYSTEM TRANSMEMBRANE PROTEIN LOLE"/>
    <property type="match status" value="1"/>
</dbReference>
<evidence type="ECO:0000259" key="8">
    <source>
        <dbReference type="Pfam" id="PF02687"/>
    </source>
</evidence>
<evidence type="ECO:0000259" key="9">
    <source>
        <dbReference type="Pfam" id="PF12704"/>
    </source>
</evidence>
<name>A0A3C1KSD6_9GAMM</name>
<feature type="non-terminal residue" evidence="10">
    <location>
        <position position="341"/>
    </location>
</feature>
<dbReference type="InterPro" id="IPR003838">
    <property type="entry name" value="ABC3_permease_C"/>
</dbReference>
<feature type="transmembrane region" description="Helical" evidence="7">
    <location>
        <begin position="268"/>
        <end position="290"/>
    </location>
</feature>
<dbReference type="Pfam" id="PF12704">
    <property type="entry name" value="MacB_PCD"/>
    <property type="match status" value="1"/>
</dbReference>
<evidence type="ECO:0000256" key="3">
    <source>
        <dbReference type="ARBA" id="ARBA00022475"/>
    </source>
</evidence>
<organism evidence="10 11">
    <name type="scientific">Haliea salexigens</name>
    <dbReference type="NCBI Taxonomy" id="287487"/>
    <lineage>
        <taxon>Bacteria</taxon>
        <taxon>Pseudomonadati</taxon>
        <taxon>Pseudomonadota</taxon>
        <taxon>Gammaproteobacteria</taxon>
        <taxon>Cellvibrionales</taxon>
        <taxon>Halieaceae</taxon>
        <taxon>Haliea</taxon>
    </lineage>
</organism>
<dbReference type="GO" id="GO:0044874">
    <property type="term" value="P:lipoprotein localization to outer membrane"/>
    <property type="evidence" value="ECO:0007669"/>
    <property type="project" value="TreeGrafter"/>
</dbReference>
<feature type="transmembrane region" description="Helical" evidence="7">
    <location>
        <begin position="310"/>
        <end position="335"/>
    </location>
</feature>
<keyword evidence="3" id="KW-1003">Cell membrane</keyword>
<comment type="subcellular location">
    <subcellularLocation>
        <location evidence="1">Cell membrane</location>
        <topology evidence="1">Multi-pass membrane protein</topology>
    </subcellularLocation>
</comment>
<dbReference type="PANTHER" id="PTHR30489">
    <property type="entry name" value="LIPOPROTEIN-RELEASING SYSTEM TRANSMEMBRANE PROTEIN LOLE"/>
    <property type="match status" value="1"/>
</dbReference>
<dbReference type="Proteomes" id="UP000259273">
    <property type="component" value="Unassembled WGS sequence"/>
</dbReference>
<evidence type="ECO:0000256" key="2">
    <source>
        <dbReference type="ARBA" id="ARBA00005236"/>
    </source>
</evidence>
<evidence type="ECO:0000313" key="11">
    <source>
        <dbReference type="Proteomes" id="UP000259273"/>
    </source>
</evidence>
<sequence length="341" mass="36520">MSLLLALRNLRRQFRRSLTALLSIGFGVAALLVATGFNAAMFEEFREATIRSQFGHLQITRPGFQERGRSDPWAYLLPGDLAVDPALLPPASTVSPRLLLNGLVSFGELTLPFMSEGIDPARDMLDDRSLRIEHGRRLAAGDHRHVVLGEGLARQLEVGPGESVVLLVNTPTGQLGAAEAEVVGVFSSFSQEFDDAALLLPLSLARELAQVEGAHAWLVFLQDTSATASALGPVRNALPADEFDVQPWYTLAEFYARASALFQQQLDLVKGIVVFIILLGIGNTMMMSVLERTGEIGTVMALGNTRASVLRGFLLEGALLGLLGAVLGVLAALGIGQLLAL</sequence>
<dbReference type="GO" id="GO:0098797">
    <property type="term" value="C:plasma membrane protein complex"/>
    <property type="evidence" value="ECO:0007669"/>
    <property type="project" value="TreeGrafter"/>
</dbReference>
<evidence type="ECO:0000256" key="4">
    <source>
        <dbReference type="ARBA" id="ARBA00022692"/>
    </source>
</evidence>
<comment type="similarity">
    <text evidence="2">Belongs to the ABC-4 integral membrane protein family. LolC/E subfamily.</text>
</comment>
<dbReference type="Pfam" id="PF02687">
    <property type="entry name" value="FtsX"/>
    <property type="match status" value="1"/>
</dbReference>
<dbReference type="InterPro" id="IPR051447">
    <property type="entry name" value="Lipoprotein-release_system"/>
</dbReference>
<feature type="domain" description="ABC3 transporter permease C-terminal" evidence="8">
    <location>
        <begin position="272"/>
        <end position="339"/>
    </location>
</feature>
<dbReference type="AlphaFoldDB" id="A0A3C1KSD6"/>
<dbReference type="InterPro" id="IPR025857">
    <property type="entry name" value="MacB_PCD"/>
</dbReference>
<reference evidence="10 11" key="1">
    <citation type="journal article" date="2018" name="Nat. Biotechnol.">
        <title>A standardized bacterial taxonomy based on genome phylogeny substantially revises the tree of life.</title>
        <authorList>
            <person name="Parks D.H."/>
            <person name="Chuvochina M."/>
            <person name="Waite D.W."/>
            <person name="Rinke C."/>
            <person name="Skarshewski A."/>
            <person name="Chaumeil P.A."/>
            <person name="Hugenholtz P."/>
        </authorList>
    </citation>
    <scope>NUCLEOTIDE SEQUENCE [LARGE SCALE GENOMIC DNA]</scope>
    <source>
        <strain evidence="10">UBA9158</strain>
    </source>
</reference>
<keyword evidence="6 7" id="KW-0472">Membrane</keyword>
<gene>
    <name evidence="10" type="ORF">DCP75_18220</name>
</gene>
<dbReference type="STRING" id="1121937.GCA_000423125_02322"/>
<evidence type="ECO:0000256" key="7">
    <source>
        <dbReference type="SAM" id="Phobius"/>
    </source>
</evidence>
<feature type="domain" description="MacB-like periplasmic core" evidence="9">
    <location>
        <begin position="17"/>
        <end position="230"/>
    </location>
</feature>
<comment type="caution">
    <text evidence="10">The sequence shown here is derived from an EMBL/GenBank/DDBJ whole genome shotgun (WGS) entry which is preliminary data.</text>
</comment>
<evidence type="ECO:0000256" key="6">
    <source>
        <dbReference type="ARBA" id="ARBA00023136"/>
    </source>
</evidence>
<dbReference type="EMBL" id="DMND01000244">
    <property type="protein sequence ID" value="HAN29620.1"/>
    <property type="molecule type" value="Genomic_DNA"/>
</dbReference>
<keyword evidence="4 7" id="KW-0812">Transmembrane</keyword>
<keyword evidence="5 7" id="KW-1133">Transmembrane helix</keyword>
<evidence type="ECO:0000313" key="10">
    <source>
        <dbReference type="EMBL" id="HAN29620.1"/>
    </source>
</evidence>
<evidence type="ECO:0000256" key="1">
    <source>
        <dbReference type="ARBA" id="ARBA00004651"/>
    </source>
</evidence>
<proteinExistence type="inferred from homology"/>
<accession>A0A3C1KSD6</accession>
<evidence type="ECO:0000256" key="5">
    <source>
        <dbReference type="ARBA" id="ARBA00022989"/>
    </source>
</evidence>